<feature type="region of interest" description="Disordered" evidence="1">
    <location>
        <begin position="388"/>
        <end position="419"/>
    </location>
</feature>
<dbReference type="WBParaSite" id="jg24999.2">
    <property type="protein sequence ID" value="jg24999.2"/>
    <property type="gene ID" value="jg24999"/>
</dbReference>
<feature type="compositionally biased region" description="Polar residues" evidence="1">
    <location>
        <begin position="255"/>
        <end position="280"/>
    </location>
</feature>
<feature type="compositionally biased region" description="Polar residues" evidence="1">
    <location>
        <begin position="42"/>
        <end position="71"/>
    </location>
</feature>
<proteinExistence type="predicted"/>
<dbReference type="Proteomes" id="UP000887574">
    <property type="component" value="Unplaced"/>
</dbReference>
<feature type="region of interest" description="Disordered" evidence="1">
    <location>
        <begin position="215"/>
        <end position="300"/>
    </location>
</feature>
<evidence type="ECO:0000313" key="3">
    <source>
        <dbReference type="Proteomes" id="UP000887574"/>
    </source>
</evidence>
<organism evidence="3 4">
    <name type="scientific">Ditylenchus dipsaci</name>
    <dbReference type="NCBI Taxonomy" id="166011"/>
    <lineage>
        <taxon>Eukaryota</taxon>
        <taxon>Metazoa</taxon>
        <taxon>Ecdysozoa</taxon>
        <taxon>Nematoda</taxon>
        <taxon>Chromadorea</taxon>
        <taxon>Rhabditida</taxon>
        <taxon>Tylenchina</taxon>
        <taxon>Tylenchomorpha</taxon>
        <taxon>Sphaerularioidea</taxon>
        <taxon>Anguinidae</taxon>
        <taxon>Anguininae</taxon>
        <taxon>Ditylenchus</taxon>
    </lineage>
</organism>
<evidence type="ECO:0000256" key="1">
    <source>
        <dbReference type="SAM" id="MobiDB-lite"/>
    </source>
</evidence>
<feature type="compositionally biased region" description="Acidic residues" evidence="1">
    <location>
        <begin position="17"/>
        <end position="27"/>
    </location>
</feature>
<dbReference type="Pfam" id="PF08711">
    <property type="entry name" value="Med26"/>
    <property type="match status" value="1"/>
</dbReference>
<sequence length="547" mass="59325">MEDPMQRRMVSGSVPQFEEEEEEEDEPSQPPLRHINVGGSVGQTISASHMTSSTVGQTMPQLTVRRQSSTEDIGEPAKQRTRKQILPSTGNRGSAPGANVINVIGGTASKNSSGGKGTGNIRNTAAKAPKKEELPVIDKDAAANAQAQANQRIATPQGWRRMNEWISNITKELLLMPSVDTPKIVQKLSKTSADNEIKEKSAQLVRKWRKVATAKDAVAAPPKVLKTSENSAPSSSAKPAEAAVVKKSPLKWSTRKQSQEAASSAPPQDRQNQAFQTRSTGLEGDEDTSTSSTVAPVRRRAPLAASAKSLPFVRTTASTSGGIALAISPTSAVAPSVKPPLPKRSLMLSDSFMDELEDQAVVAKKPKIVRKKISQIAQPISPVETTVRGLYSDTSKPSTSFQPRKDSLEEENSAGSLAGEGVLPGRRRVRFADEHGSELVQVKFFEIEEGERINGFHMSALHDLPMPFNNRQPPTTFSINQSGVRWKLVPVDDVIELIEPGSQCEAKVIEARRRNTVMEAFYDATNPLQILEIDDCDYPVRATTCLL</sequence>
<evidence type="ECO:0000313" key="4">
    <source>
        <dbReference type="WBParaSite" id="jg24999.2"/>
    </source>
</evidence>
<keyword evidence="3" id="KW-1185">Reference proteome</keyword>
<feature type="region of interest" description="Disordered" evidence="1">
    <location>
        <begin position="1"/>
        <end position="133"/>
    </location>
</feature>
<protein>
    <submittedName>
        <fullName evidence="4">TFIIS N-terminal domain-containing protein</fullName>
    </submittedName>
</protein>
<reference evidence="4" key="1">
    <citation type="submission" date="2022-11" db="UniProtKB">
        <authorList>
            <consortium name="WormBaseParasite"/>
        </authorList>
    </citation>
    <scope>IDENTIFICATION</scope>
</reference>
<feature type="domain" description="TFIIS N-terminal" evidence="2">
    <location>
        <begin position="169"/>
        <end position="211"/>
    </location>
</feature>
<dbReference type="InterPro" id="IPR017923">
    <property type="entry name" value="TFIIS_N"/>
</dbReference>
<feature type="compositionally biased region" description="Polar residues" evidence="1">
    <location>
        <begin position="392"/>
        <end position="402"/>
    </location>
</feature>
<name>A0A915DZZ7_9BILA</name>
<evidence type="ECO:0000259" key="2">
    <source>
        <dbReference type="Pfam" id="PF08711"/>
    </source>
</evidence>
<feature type="compositionally biased region" description="Low complexity" evidence="1">
    <location>
        <begin position="231"/>
        <end position="247"/>
    </location>
</feature>
<accession>A0A915DZZ7</accession>
<dbReference type="AlphaFoldDB" id="A0A915DZZ7"/>